<feature type="transmembrane region" description="Helical" evidence="1">
    <location>
        <begin position="340"/>
        <end position="360"/>
    </location>
</feature>
<feature type="transmembrane region" description="Helical" evidence="1">
    <location>
        <begin position="253"/>
        <end position="273"/>
    </location>
</feature>
<proteinExistence type="predicted"/>
<keyword evidence="1" id="KW-1133">Transmembrane helix</keyword>
<organism evidence="2">
    <name type="scientific">Podoviridae sp. cti4q9</name>
    <dbReference type="NCBI Taxonomy" id="2826569"/>
    <lineage>
        <taxon>Viruses</taxon>
        <taxon>Duplodnaviria</taxon>
        <taxon>Heunggongvirae</taxon>
        <taxon>Uroviricota</taxon>
        <taxon>Caudoviricetes</taxon>
    </lineage>
</organism>
<feature type="transmembrane region" description="Helical" evidence="1">
    <location>
        <begin position="6"/>
        <end position="26"/>
    </location>
</feature>
<feature type="transmembrane region" description="Helical" evidence="1">
    <location>
        <begin position="142"/>
        <end position="167"/>
    </location>
</feature>
<feature type="transmembrane region" description="Helical" evidence="1">
    <location>
        <begin position="64"/>
        <end position="83"/>
    </location>
</feature>
<name>A0A8S5N208_9CAUD</name>
<evidence type="ECO:0000313" key="2">
    <source>
        <dbReference type="EMBL" id="DAD88638.1"/>
    </source>
</evidence>
<accession>A0A8S5N208</accession>
<dbReference type="EMBL" id="BK015045">
    <property type="protein sequence ID" value="DAD88638.1"/>
    <property type="molecule type" value="Genomic_DNA"/>
</dbReference>
<feature type="transmembrane region" description="Helical" evidence="1">
    <location>
        <begin position="312"/>
        <end position="333"/>
    </location>
</feature>
<evidence type="ECO:0000256" key="1">
    <source>
        <dbReference type="SAM" id="Phobius"/>
    </source>
</evidence>
<sequence length="486" mass="55815">MKNNIKIYLFITFLLALPIIIANVYYSDDMSRAMSGVTYWGIDGRPLSDRLMIILNFNNHLTDLAPLPLIIACLLLSISFYLFHIKLFNSDNHYLFLPLSFLLSPFIIEPLSYRFDSLTISASIFFAFAFICLNYKNTVISFILHSSFIVILFSFYQASINIVFILISIEMFVNIKNNKEPTHIIKSIAFRIIEVLVGAVIYMRVVLPLTHVNDNSQNHPGVATNIIDVIHKNFIAYYDFYTRNIIPEHGSELLIGSFIVSFAFAIKLVFVYIKKHKCNAAVFLSLMAVLSLPLTFISSMISLLLLENTLTTFARVYIGFNGLFLFIFTLLYLGINNTRIVNGIFLIFLFYIITLFYSYGNALRAQDDKNKYIAEIIGLALKNIPENSVNVMFNGSSPKSPILLNSELNYPLFKTIVLDYFYNWYGSHVYLKIRGVNQNYPDFSSKEVSMFMKDYCKSTLIYSSNDIKIYRDNENVMVSFDDSLCK</sequence>
<keyword evidence="1" id="KW-0812">Transmembrane</keyword>
<feature type="transmembrane region" description="Helical" evidence="1">
    <location>
        <begin position="280"/>
        <end position="306"/>
    </location>
</feature>
<reference evidence="2" key="1">
    <citation type="journal article" date="2021" name="Proc. Natl. Acad. Sci. U.S.A.">
        <title>A Catalog of Tens of Thousands of Viruses from Human Metagenomes Reveals Hidden Associations with Chronic Diseases.</title>
        <authorList>
            <person name="Tisza M.J."/>
            <person name="Buck C.B."/>
        </authorList>
    </citation>
    <scope>NUCLEOTIDE SEQUENCE</scope>
    <source>
        <strain evidence="2">Cti4q9</strain>
    </source>
</reference>
<dbReference type="InterPro" id="IPR025686">
    <property type="entry name" value="Glucos_trans_II"/>
</dbReference>
<dbReference type="Pfam" id="PF14264">
    <property type="entry name" value="Glucos_trans_II"/>
    <property type="match status" value="1"/>
</dbReference>
<feature type="transmembrane region" description="Helical" evidence="1">
    <location>
        <begin position="118"/>
        <end position="136"/>
    </location>
</feature>
<keyword evidence="1" id="KW-0472">Membrane</keyword>
<protein>
    <submittedName>
        <fullName evidence="2">O-antigen conversion protein C</fullName>
    </submittedName>
</protein>
<feature type="transmembrane region" description="Helical" evidence="1">
    <location>
        <begin position="188"/>
        <end position="207"/>
    </location>
</feature>